<evidence type="ECO:0000313" key="5">
    <source>
        <dbReference type="RefSeq" id="XP_002731113.1"/>
    </source>
</evidence>
<dbReference type="PANTHER" id="PTHR16435:SF6">
    <property type="entry name" value="IP09370P"/>
    <property type="match status" value="1"/>
</dbReference>
<dbReference type="InterPro" id="IPR032732">
    <property type="entry name" value="SPATA6_N"/>
</dbReference>
<dbReference type="InterPro" id="IPR042769">
    <property type="entry name" value="SPATA6_fam"/>
</dbReference>
<dbReference type="Pfam" id="PF14909">
    <property type="entry name" value="SPATA6"/>
    <property type="match status" value="1"/>
</dbReference>
<accession>A0ABM0GJB9</accession>
<dbReference type="RefSeq" id="XP_002731113.1">
    <property type="nucleotide sequence ID" value="XM_002731067.2"/>
</dbReference>
<evidence type="ECO:0000313" key="4">
    <source>
        <dbReference type="Proteomes" id="UP000694865"/>
    </source>
</evidence>
<dbReference type="PANTHER" id="PTHR16435">
    <property type="entry name" value="SPERMATOGENESIS-ASSOCIATED PROTEIN 6 SPATA6"/>
    <property type="match status" value="1"/>
</dbReference>
<comment type="similarity">
    <text evidence="1">Belongs to the SPATA6 family.</text>
</comment>
<organism evidence="4 5">
    <name type="scientific">Saccoglossus kowalevskii</name>
    <name type="common">Acorn worm</name>
    <dbReference type="NCBI Taxonomy" id="10224"/>
    <lineage>
        <taxon>Eukaryota</taxon>
        <taxon>Metazoa</taxon>
        <taxon>Hemichordata</taxon>
        <taxon>Enteropneusta</taxon>
        <taxon>Harrimaniidae</taxon>
        <taxon>Saccoglossus</taxon>
    </lineage>
</organism>
<name>A0ABM0GJB9_SACKO</name>
<evidence type="ECO:0000256" key="1">
    <source>
        <dbReference type="ARBA" id="ARBA00006215"/>
    </source>
</evidence>
<sequence>MPRKALRVKVELNIEAVTCPGTFLRERDDVYLSICLLGYQRKTICVPPVFPLLFHQILRFERTFTNCMDPAQLSLELDQEHVLIEVIQLQPNYEGGTVLAYYECSARDFLYPDPLLSPSYSSAEREILFTRTLAFK</sequence>
<protein>
    <submittedName>
        <fullName evidence="5">Spermatogenesis-associated protein 6-like</fullName>
    </submittedName>
</protein>
<dbReference type="Proteomes" id="UP000694865">
    <property type="component" value="Unplaced"/>
</dbReference>
<keyword evidence="2" id="KW-0597">Phosphoprotein</keyword>
<feature type="domain" description="Spermatogenesis-associated protein 6 N-terminal" evidence="3">
    <location>
        <begin position="10"/>
        <end position="135"/>
    </location>
</feature>
<evidence type="ECO:0000256" key="2">
    <source>
        <dbReference type="ARBA" id="ARBA00022553"/>
    </source>
</evidence>
<evidence type="ECO:0000259" key="3">
    <source>
        <dbReference type="Pfam" id="PF14909"/>
    </source>
</evidence>
<keyword evidence="4" id="KW-1185">Reference proteome</keyword>
<proteinExistence type="inferred from homology"/>
<dbReference type="GeneID" id="100376196"/>
<feature type="non-terminal residue" evidence="5">
    <location>
        <position position="136"/>
    </location>
</feature>
<reference evidence="5" key="1">
    <citation type="submission" date="2025-08" db="UniProtKB">
        <authorList>
            <consortium name="RefSeq"/>
        </authorList>
    </citation>
    <scope>IDENTIFICATION</scope>
    <source>
        <tissue evidence="5">Testes</tissue>
    </source>
</reference>
<gene>
    <name evidence="5" type="primary">LOC100376196</name>
</gene>